<keyword evidence="3" id="KW-1185">Reference proteome</keyword>
<dbReference type="InterPro" id="IPR036291">
    <property type="entry name" value="NAD(P)-bd_dom_sf"/>
</dbReference>
<comment type="caution">
    <text evidence="2">The sequence shown here is derived from an EMBL/GenBank/DDBJ whole genome shotgun (WGS) entry which is preliminary data.</text>
</comment>
<evidence type="ECO:0000313" key="2">
    <source>
        <dbReference type="EMBL" id="MCX5570073.1"/>
    </source>
</evidence>
<dbReference type="PANTHER" id="PTHR42879:SF6">
    <property type="entry name" value="NADPH-DEPENDENT REDUCTASE BACG"/>
    <property type="match status" value="1"/>
</dbReference>
<dbReference type="PANTHER" id="PTHR42879">
    <property type="entry name" value="3-OXOACYL-(ACYL-CARRIER-PROTEIN) REDUCTASE"/>
    <property type="match status" value="1"/>
</dbReference>
<reference evidence="2" key="1">
    <citation type="submission" date="2022-11" db="EMBL/GenBank/DDBJ databases">
        <title>Biodiversity and phylogenetic relationships of bacteria.</title>
        <authorList>
            <person name="Machado R.A.R."/>
            <person name="Bhat A."/>
            <person name="Loulou A."/>
            <person name="Kallel S."/>
        </authorList>
    </citation>
    <scope>NUCLEOTIDE SEQUENCE</scope>
    <source>
        <strain evidence="2">K-TC2</strain>
    </source>
</reference>
<name>A0A9X3E5R3_9HYPH</name>
<dbReference type="Pfam" id="PF13561">
    <property type="entry name" value="adh_short_C2"/>
    <property type="match status" value="1"/>
</dbReference>
<comment type="similarity">
    <text evidence="1">Belongs to the short-chain dehydrogenases/reductases (SDR) family.</text>
</comment>
<dbReference type="SUPFAM" id="SSF51735">
    <property type="entry name" value="NAD(P)-binding Rossmann-fold domains"/>
    <property type="match status" value="1"/>
</dbReference>
<organism evidence="2 3">
    <name type="scientific">Kaistia nematophila</name>
    <dbReference type="NCBI Taxonomy" id="2994654"/>
    <lineage>
        <taxon>Bacteria</taxon>
        <taxon>Pseudomonadati</taxon>
        <taxon>Pseudomonadota</taxon>
        <taxon>Alphaproteobacteria</taxon>
        <taxon>Hyphomicrobiales</taxon>
        <taxon>Kaistiaceae</taxon>
        <taxon>Kaistia</taxon>
    </lineage>
</organism>
<evidence type="ECO:0000256" key="1">
    <source>
        <dbReference type="ARBA" id="ARBA00006484"/>
    </source>
</evidence>
<dbReference type="Gene3D" id="3.40.50.720">
    <property type="entry name" value="NAD(P)-binding Rossmann-like Domain"/>
    <property type="match status" value="1"/>
</dbReference>
<dbReference type="AlphaFoldDB" id="A0A9X3E5R3"/>
<evidence type="ECO:0000313" key="3">
    <source>
        <dbReference type="Proteomes" id="UP001144805"/>
    </source>
</evidence>
<protein>
    <submittedName>
        <fullName evidence="2">SDR family oxidoreductase</fullName>
    </submittedName>
</protein>
<accession>A0A9X3E5R3</accession>
<dbReference type="InterPro" id="IPR050259">
    <property type="entry name" value="SDR"/>
</dbReference>
<sequence length="262" mass="26510">MDLGISGKGALVLASSRGLGLGVAAALVAEGVRVVITGRNEACLQAATASLNASGPGSADYVVCDFAGEDAVEALVAGASARLNAIDILVNNTGGPPPGSVLAVTGETWDAQFSAMVRNVFLLTARIVPEMQARGWGRVLTLGSSGVIQPIPNLGVSNALRSALVGWSKTLADEVAASGVTVNMLVPGRIHTERVDELDAAAAKRTGKAVEDVAAASRASIPIQRYGRIEEFAAVAAFLVSAPASYVTGGMLRCDGGAIKSV</sequence>
<gene>
    <name evidence="2" type="ORF">OSH07_12785</name>
</gene>
<proteinExistence type="inferred from homology"/>
<dbReference type="InterPro" id="IPR002347">
    <property type="entry name" value="SDR_fam"/>
</dbReference>
<dbReference type="RefSeq" id="WP_266339034.1">
    <property type="nucleotide sequence ID" value="NZ_JAPKNK010000004.1"/>
</dbReference>
<dbReference type="Proteomes" id="UP001144805">
    <property type="component" value="Unassembled WGS sequence"/>
</dbReference>
<dbReference type="EMBL" id="JAPKNK010000004">
    <property type="protein sequence ID" value="MCX5570073.1"/>
    <property type="molecule type" value="Genomic_DNA"/>
</dbReference>
<dbReference type="PRINTS" id="PR00081">
    <property type="entry name" value="GDHRDH"/>
</dbReference>